<dbReference type="Pfam" id="PF04545">
    <property type="entry name" value="Sigma70_r4"/>
    <property type="match status" value="1"/>
</dbReference>
<comment type="similarity">
    <text evidence="1">Belongs to the sigma-70 factor family. ECF subfamily.</text>
</comment>
<evidence type="ECO:0000256" key="5">
    <source>
        <dbReference type="ARBA" id="ARBA00023163"/>
    </source>
</evidence>
<organism evidence="9 10">
    <name type="scientific">Brevibacterium metallidurans</name>
    <dbReference type="NCBI Taxonomy" id="1482676"/>
    <lineage>
        <taxon>Bacteria</taxon>
        <taxon>Bacillati</taxon>
        <taxon>Actinomycetota</taxon>
        <taxon>Actinomycetes</taxon>
        <taxon>Micrococcales</taxon>
        <taxon>Brevibacteriaceae</taxon>
        <taxon>Brevibacterium</taxon>
    </lineage>
</organism>
<evidence type="ECO:0000256" key="4">
    <source>
        <dbReference type="ARBA" id="ARBA00023125"/>
    </source>
</evidence>
<dbReference type="InterPro" id="IPR007627">
    <property type="entry name" value="RNA_pol_sigma70_r2"/>
</dbReference>
<dbReference type="EMBL" id="BAAAAF010000001">
    <property type="protein sequence ID" value="GAA0034456.1"/>
    <property type="molecule type" value="Genomic_DNA"/>
</dbReference>
<reference evidence="9 10" key="1">
    <citation type="submission" date="2024-01" db="EMBL/GenBank/DDBJ databases">
        <title>Characterization of antibiotic resistant novel bacterial strains and their environmental applications.</title>
        <authorList>
            <person name="Manzoor S."/>
            <person name="Abbas S."/>
            <person name="Arshad M."/>
            <person name="Ahmed I."/>
        </authorList>
    </citation>
    <scope>NUCLEOTIDE SEQUENCE [LARGE SCALE GENOMIC DNA]</scope>
    <source>
        <strain evidence="9 10">NCCP-602</strain>
    </source>
</reference>
<comment type="caution">
    <text evidence="9">The sequence shown here is derived from an EMBL/GenBank/DDBJ whole genome shotgun (WGS) entry which is preliminary data.</text>
</comment>
<keyword evidence="5" id="KW-0804">Transcription</keyword>
<feature type="compositionally biased region" description="Polar residues" evidence="6">
    <location>
        <begin position="14"/>
        <end position="27"/>
    </location>
</feature>
<accession>A0ABP3C494</accession>
<name>A0ABP3C494_9MICO</name>
<evidence type="ECO:0000313" key="9">
    <source>
        <dbReference type="EMBL" id="GAA0034456.1"/>
    </source>
</evidence>
<keyword evidence="2" id="KW-0805">Transcription regulation</keyword>
<dbReference type="PANTHER" id="PTHR43133">
    <property type="entry name" value="RNA POLYMERASE ECF-TYPE SIGMA FACTO"/>
    <property type="match status" value="1"/>
</dbReference>
<dbReference type="InterPro" id="IPR014284">
    <property type="entry name" value="RNA_pol_sigma-70_dom"/>
</dbReference>
<dbReference type="PANTHER" id="PTHR43133:SF62">
    <property type="entry name" value="RNA POLYMERASE SIGMA FACTOR SIGZ"/>
    <property type="match status" value="1"/>
</dbReference>
<dbReference type="InterPro" id="IPR013325">
    <property type="entry name" value="RNA_pol_sigma_r2"/>
</dbReference>
<sequence>MTSHDHGAEGDSPPGSSDQAGTRTETASDPCGRLLVQIAAGDRDAFEELFVSQSPILMAVIMRIVVSRSLAEEVLQECFAEAWARSGSFDPSRGTGRAWLVTMCRRRAIDCVRSVQASRDRDVADGLRSAAEVGEEVEQTVIDHAESDRTVSALKLLPADQAQPIVMAFYQGMTHAQISERLGVPLGTIKSRIRDGMRKLRKELEASR</sequence>
<keyword evidence="10" id="KW-1185">Reference proteome</keyword>
<gene>
    <name evidence="9" type="primary">sigK</name>
    <name evidence="9" type="ORF">NCCP602_04170</name>
</gene>
<dbReference type="NCBIfam" id="TIGR02937">
    <property type="entry name" value="sigma70-ECF"/>
    <property type="match status" value="1"/>
</dbReference>
<dbReference type="RefSeq" id="WP_339391434.1">
    <property type="nucleotide sequence ID" value="NZ_BAAAAF010000001.1"/>
</dbReference>
<evidence type="ECO:0000256" key="1">
    <source>
        <dbReference type="ARBA" id="ARBA00010641"/>
    </source>
</evidence>
<dbReference type="SUPFAM" id="SSF88659">
    <property type="entry name" value="Sigma3 and sigma4 domains of RNA polymerase sigma factors"/>
    <property type="match status" value="1"/>
</dbReference>
<keyword evidence="3" id="KW-0731">Sigma factor</keyword>
<dbReference type="InterPro" id="IPR007630">
    <property type="entry name" value="RNA_pol_sigma70_r4"/>
</dbReference>
<dbReference type="CDD" id="cd06171">
    <property type="entry name" value="Sigma70_r4"/>
    <property type="match status" value="1"/>
</dbReference>
<protein>
    <submittedName>
        <fullName evidence="9">ECF RNA polymerase sigma factor SigK</fullName>
    </submittedName>
</protein>
<dbReference type="InterPro" id="IPR039425">
    <property type="entry name" value="RNA_pol_sigma-70-like"/>
</dbReference>
<dbReference type="InterPro" id="IPR036388">
    <property type="entry name" value="WH-like_DNA-bd_sf"/>
</dbReference>
<evidence type="ECO:0000256" key="2">
    <source>
        <dbReference type="ARBA" id="ARBA00023015"/>
    </source>
</evidence>
<dbReference type="Gene3D" id="1.10.1740.10">
    <property type="match status" value="1"/>
</dbReference>
<proteinExistence type="inferred from homology"/>
<dbReference type="Proteomes" id="UP001498238">
    <property type="component" value="Unassembled WGS sequence"/>
</dbReference>
<evidence type="ECO:0000256" key="6">
    <source>
        <dbReference type="SAM" id="MobiDB-lite"/>
    </source>
</evidence>
<keyword evidence="4" id="KW-0238">DNA-binding</keyword>
<feature type="region of interest" description="Disordered" evidence="6">
    <location>
        <begin position="1"/>
        <end position="28"/>
    </location>
</feature>
<feature type="domain" description="RNA polymerase sigma-70 region 2" evidence="7">
    <location>
        <begin position="54"/>
        <end position="114"/>
    </location>
</feature>
<dbReference type="InterPro" id="IPR013324">
    <property type="entry name" value="RNA_pol_sigma_r3/r4-like"/>
</dbReference>
<evidence type="ECO:0000259" key="8">
    <source>
        <dbReference type="Pfam" id="PF04545"/>
    </source>
</evidence>
<evidence type="ECO:0000313" key="10">
    <source>
        <dbReference type="Proteomes" id="UP001498238"/>
    </source>
</evidence>
<feature type="domain" description="RNA polymerase sigma-70 region 4" evidence="8">
    <location>
        <begin position="153"/>
        <end position="202"/>
    </location>
</feature>
<evidence type="ECO:0000256" key="3">
    <source>
        <dbReference type="ARBA" id="ARBA00023082"/>
    </source>
</evidence>
<dbReference type="Pfam" id="PF04542">
    <property type="entry name" value="Sigma70_r2"/>
    <property type="match status" value="1"/>
</dbReference>
<evidence type="ECO:0000259" key="7">
    <source>
        <dbReference type="Pfam" id="PF04542"/>
    </source>
</evidence>
<dbReference type="SUPFAM" id="SSF88946">
    <property type="entry name" value="Sigma2 domain of RNA polymerase sigma factors"/>
    <property type="match status" value="1"/>
</dbReference>
<dbReference type="Gene3D" id="1.10.10.10">
    <property type="entry name" value="Winged helix-like DNA-binding domain superfamily/Winged helix DNA-binding domain"/>
    <property type="match status" value="1"/>
</dbReference>